<protein>
    <submittedName>
        <fullName evidence="1">Uncharacterized protein</fullName>
    </submittedName>
</protein>
<proteinExistence type="predicted"/>
<reference evidence="1 2" key="1">
    <citation type="submission" date="2017-09" db="EMBL/GenBank/DDBJ databases">
        <title>Large-scale bioinformatics analysis of Bacillus genomes uncovers conserved roles of natural products in bacterial physiology.</title>
        <authorList>
            <consortium name="Agbiome Team Llc"/>
            <person name="Bleich R.M."/>
            <person name="Grubbs K.J."/>
            <person name="Santa Maria K.C."/>
            <person name="Allen S.E."/>
            <person name="Farag S."/>
            <person name="Shank E.A."/>
            <person name="Bowers A."/>
        </authorList>
    </citation>
    <scope>NUCLEOTIDE SEQUENCE [LARGE SCALE GENOMIC DNA]</scope>
    <source>
        <strain evidence="1 2">AFS037265</strain>
    </source>
</reference>
<dbReference type="Proteomes" id="UP000221918">
    <property type="component" value="Unassembled WGS sequence"/>
</dbReference>
<name>A0ABD6T1K6_9BACI</name>
<gene>
    <name evidence="1" type="ORF">COF81_21960</name>
</gene>
<evidence type="ECO:0000313" key="1">
    <source>
        <dbReference type="EMBL" id="PHE91499.1"/>
    </source>
</evidence>
<dbReference type="AlphaFoldDB" id="A0ABD6T1K6"/>
<dbReference type="EMBL" id="NUTL01000100">
    <property type="protein sequence ID" value="PHE91499.1"/>
    <property type="molecule type" value="Genomic_DNA"/>
</dbReference>
<organism evidence="1 2">
    <name type="scientific">Bacillus pseudomycoides</name>
    <dbReference type="NCBI Taxonomy" id="64104"/>
    <lineage>
        <taxon>Bacteria</taxon>
        <taxon>Bacillati</taxon>
        <taxon>Bacillota</taxon>
        <taxon>Bacilli</taxon>
        <taxon>Bacillales</taxon>
        <taxon>Bacillaceae</taxon>
        <taxon>Bacillus</taxon>
        <taxon>Bacillus cereus group</taxon>
    </lineage>
</organism>
<evidence type="ECO:0000313" key="2">
    <source>
        <dbReference type="Proteomes" id="UP000221918"/>
    </source>
</evidence>
<comment type="caution">
    <text evidence="1">The sequence shown here is derived from an EMBL/GenBank/DDBJ whole genome shotgun (WGS) entry which is preliminary data.</text>
</comment>
<dbReference type="RefSeq" id="WP_098803266.1">
    <property type="nucleotide sequence ID" value="NZ_NUTL01000100.1"/>
</dbReference>
<accession>A0ABD6T1K6</accession>
<sequence>MTNNSNEVNQAVVEEVIEEVIKEVRRRFGLIPGFFSEDKEAGAIFLNKGNYESSIWMDGEGLFYEDDVPWEELIITNAVADTDTPPMLRRHGNWVHMTGAIRLVKNQQVFTRITPDIAPRQDSYFSAIAYLDNDPNRPVAADVIVHADGRVSTYLPESQTRYVSFSLSYPIK</sequence>